<dbReference type="GO" id="GO:0003723">
    <property type="term" value="F:RNA binding"/>
    <property type="evidence" value="ECO:0007669"/>
    <property type="project" value="UniProtKB-KW"/>
</dbReference>
<evidence type="ECO:0008006" key="17">
    <source>
        <dbReference type="Google" id="ProtNLM"/>
    </source>
</evidence>
<comment type="caution">
    <text evidence="15">The sequence shown here is derived from an EMBL/GenBank/DDBJ whole genome shotgun (WGS) entry which is preliminary data.</text>
</comment>
<evidence type="ECO:0000259" key="14">
    <source>
        <dbReference type="Pfam" id="PF12627"/>
    </source>
</evidence>
<keyword evidence="3" id="KW-0819">tRNA processing</keyword>
<dbReference type="PANTHER" id="PTHR47545">
    <property type="entry name" value="MULTIFUNCTIONAL CCA PROTEIN"/>
    <property type="match status" value="1"/>
</dbReference>
<keyword evidence="2 11" id="KW-0808">Transferase</keyword>
<evidence type="ECO:0000256" key="3">
    <source>
        <dbReference type="ARBA" id="ARBA00022694"/>
    </source>
</evidence>
<dbReference type="CDD" id="cd05398">
    <property type="entry name" value="NT_ClassII-CCAase"/>
    <property type="match status" value="1"/>
</dbReference>
<accession>A0A2M6XB95</accession>
<evidence type="ECO:0000256" key="10">
    <source>
        <dbReference type="ARBA" id="ARBA00022884"/>
    </source>
</evidence>
<keyword evidence="5" id="KW-0479">Metal-binding</keyword>
<feature type="non-terminal residue" evidence="15">
    <location>
        <position position="434"/>
    </location>
</feature>
<dbReference type="Pfam" id="PF01743">
    <property type="entry name" value="PolyA_pol"/>
    <property type="match status" value="1"/>
</dbReference>
<evidence type="ECO:0000256" key="4">
    <source>
        <dbReference type="ARBA" id="ARBA00022695"/>
    </source>
</evidence>
<dbReference type="Pfam" id="PF12627">
    <property type="entry name" value="PolyA_pol_RNAbd"/>
    <property type="match status" value="1"/>
</dbReference>
<keyword evidence="7" id="KW-0692">RNA repair</keyword>
<sequence>MEAHLPAFVKKIIATFTDHNWEIYVVGGAVRDLLLGHDPVDWDFTTNAKPEIILSLFDKAFCDNRFGTVGLTNPQEAKKNYYGKPPVYEITTFRQETGYTDHRRPDAVAWGKTIQDDLVRRDFTINAIALQPTSKPEDFNLIDPHYGQADLQKKLIRAVGDPVKRFQEDALRMMRAVRIATQLGFQIEPKTFVAIQQNLHLIDHVSAERCRDELLKLLSYPHAADGYLILRRAGLAEKILPEVERGFGVEQKSPGRHHLWSVGIHSVKALAACRSDDPIVKLAVLLHDVGKPPTVKKQPDGTITFYNHEMAGAQITRRIAQRLRFSKKDSQRLVKLVRWHQFTVDERQTDKAHRRFIRHVGKENLKDILAVRRADRIGGGARETSWRLERFKQKLIAVQKQPFSIKDLKIDGHDVMATLHLKPGPAVGQVLKRL</sequence>
<dbReference type="InterPro" id="IPR002646">
    <property type="entry name" value="PolA_pol_head_dom"/>
</dbReference>
<dbReference type="Gene3D" id="1.10.246.80">
    <property type="match status" value="1"/>
</dbReference>
<dbReference type="SUPFAM" id="SSF81301">
    <property type="entry name" value="Nucleotidyltransferase"/>
    <property type="match status" value="1"/>
</dbReference>
<feature type="domain" description="tRNA nucleotidyltransferase/poly(A) polymerase RNA and SrmB- binding" evidence="14">
    <location>
        <begin position="184"/>
        <end position="244"/>
    </location>
</feature>
<dbReference type="PANTHER" id="PTHR47545:SF1">
    <property type="entry name" value="MULTIFUNCTIONAL CCA PROTEIN"/>
    <property type="match status" value="1"/>
</dbReference>
<keyword evidence="9" id="KW-0460">Magnesium</keyword>
<feature type="domain" description="Poly A polymerase head" evidence="12">
    <location>
        <begin position="23"/>
        <end position="157"/>
    </location>
</feature>
<comment type="similarity">
    <text evidence="11">Belongs to the tRNA nucleotidyltransferase/poly(A) polymerase family.</text>
</comment>
<dbReference type="GO" id="GO:0042245">
    <property type="term" value="P:RNA repair"/>
    <property type="evidence" value="ECO:0007669"/>
    <property type="project" value="UniProtKB-KW"/>
</dbReference>
<evidence type="ECO:0000256" key="7">
    <source>
        <dbReference type="ARBA" id="ARBA00022800"/>
    </source>
</evidence>
<dbReference type="CDD" id="cd00077">
    <property type="entry name" value="HDc"/>
    <property type="match status" value="1"/>
</dbReference>
<dbReference type="InterPro" id="IPR043519">
    <property type="entry name" value="NT_sf"/>
</dbReference>
<dbReference type="GO" id="GO:0016779">
    <property type="term" value="F:nucleotidyltransferase activity"/>
    <property type="evidence" value="ECO:0007669"/>
    <property type="project" value="UniProtKB-KW"/>
</dbReference>
<dbReference type="InterPro" id="IPR006675">
    <property type="entry name" value="HDIG_dom"/>
</dbReference>
<dbReference type="AlphaFoldDB" id="A0A2M6XB95"/>
<dbReference type="EMBL" id="PEZK01000015">
    <property type="protein sequence ID" value="PIU02323.1"/>
    <property type="molecule type" value="Genomic_DNA"/>
</dbReference>
<evidence type="ECO:0000256" key="5">
    <source>
        <dbReference type="ARBA" id="ARBA00022723"/>
    </source>
</evidence>
<keyword evidence="10 11" id="KW-0694">RNA-binding</keyword>
<evidence type="ECO:0000256" key="8">
    <source>
        <dbReference type="ARBA" id="ARBA00022840"/>
    </source>
</evidence>
<dbReference type="GO" id="GO:0008033">
    <property type="term" value="P:tRNA processing"/>
    <property type="evidence" value="ECO:0007669"/>
    <property type="project" value="UniProtKB-KW"/>
</dbReference>
<evidence type="ECO:0000256" key="2">
    <source>
        <dbReference type="ARBA" id="ARBA00022679"/>
    </source>
</evidence>
<keyword evidence="6" id="KW-0547">Nucleotide-binding</keyword>
<organism evidence="15 16">
    <name type="scientific">Candidatus Shapirobacteria bacterium CG09_land_8_20_14_0_10_49_15</name>
    <dbReference type="NCBI Taxonomy" id="1974482"/>
    <lineage>
        <taxon>Bacteria</taxon>
        <taxon>Candidatus Shapironibacteriota</taxon>
    </lineage>
</organism>
<evidence type="ECO:0000256" key="11">
    <source>
        <dbReference type="RuleBase" id="RU003953"/>
    </source>
</evidence>
<dbReference type="Pfam" id="PF01966">
    <property type="entry name" value="HD"/>
    <property type="match status" value="1"/>
</dbReference>
<name>A0A2M6XB95_9BACT</name>
<dbReference type="SUPFAM" id="SSF81891">
    <property type="entry name" value="Poly A polymerase C-terminal region-like"/>
    <property type="match status" value="1"/>
</dbReference>
<dbReference type="GO" id="GO:0046872">
    <property type="term" value="F:metal ion binding"/>
    <property type="evidence" value="ECO:0007669"/>
    <property type="project" value="UniProtKB-KW"/>
</dbReference>
<dbReference type="InterPro" id="IPR032828">
    <property type="entry name" value="PolyA_RNA-bd"/>
</dbReference>
<dbReference type="InterPro" id="IPR006674">
    <property type="entry name" value="HD_domain"/>
</dbReference>
<evidence type="ECO:0000259" key="13">
    <source>
        <dbReference type="Pfam" id="PF01966"/>
    </source>
</evidence>
<evidence type="ECO:0000256" key="6">
    <source>
        <dbReference type="ARBA" id="ARBA00022741"/>
    </source>
</evidence>
<dbReference type="GO" id="GO:0005524">
    <property type="term" value="F:ATP binding"/>
    <property type="evidence" value="ECO:0007669"/>
    <property type="project" value="UniProtKB-KW"/>
</dbReference>
<proteinExistence type="inferred from homology"/>
<dbReference type="InterPro" id="IPR003607">
    <property type="entry name" value="HD/PDEase_dom"/>
</dbReference>
<evidence type="ECO:0000256" key="9">
    <source>
        <dbReference type="ARBA" id="ARBA00022842"/>
    </source>
</evidence>
<gene>
    <name evidence="15" type="ORF">COT66_00805</name>
</gene>
<evidence type="ECO:0000256" key="1">
    <source>
        <dbReference type="ARBA" id="ARBA00001946"/>
    </source>
</evidence>
<comment type="cofactor">
    <cofactor evidence="1">
        <name>Mg(2+)</name>
        <dbReference type="ChEBI" id="CHEBI:18420"/>
    </cofactor>
</comment>
<evidence type="ECO:0000313" key="16">
    <source>
        <dbReference type="Proteomes" id="UP000231214"/>
    </source>
</evidence>
<protein>
    <recommendedName>
        <fullName evidence="17">HD domain-containing protein</fullName>
    </recommendedName>
</protein>
<keyword evidence="8" id="KW-0067">ATP-binding</keyword>
<dbReference type="NCBIfam" id="TIGR00277">
    <property type="entry name" value="HDIG"/>
    <property type="match status" value="1"/>
</dbReference>
<dbReference type="Proteomes" id="UP000231214">
    <property type="component" value="Unassembled WGS sequence"/>
</dbReference>
<dbReference type="Gene3D" id="1.10.3090.10">
    <property type="entry name" value="cca-adding enzyme, domain 2"/>
    <property type="match status" value="1"/>
</dbReference>
<keyword evidence="4" id="KW-0548">Nucleotidyltransferase</keyword>
<dbReference type="Gene3D" id="3.30.460.10">
    <property type="entry name" value="Beta Polymerase, domain 2"/>
    <property type="match status" value="1"/>
</dbReference>
<evidence type="ECO:0000313" key="15">
    <source>
        <dbReference type="EMBL" id="PIU02323.1"/>
    </source>
</evidence>
<feature type="domain" description="HD" evidence="13">
    <location>
        <begin position="258"/>
        <end position="376"/>
    </location>
</feature>
<reference evidence="16" key="1">
    <citation type="submission" date="2017-09" db="EMBL/GenBank/DDBJ databases">
        <title>Depth-based differentiation of microbial function through sediment-hosted aquifers and enrichment of novel symbionts in the deep terrestrial subsurface.</title>
        <authorList>
            <person name="Probst A.J."/>
            <person name="Ladd B."/>
            <person name="Jarett J.K."/>
            <person name="Geller-Mcgrath D.E."/>
            <person name="Sieber C.M.K."/>
            <person name="Emerson J.B."/>
            <person name="Anantharaman K."/>
            <person name="Thomas B.C."/>
            <person name="Malmstrom R."/>
            <person name="Stieglmeier M."/>
            <person name="Klingl A."/>
            <person name="Woyke T."/>
            <person name="Ryan C.M."/>
            <person name="Banfield J.F."/>
        </authorList>
    </citation>
    <scope>NUCLEOTIDE SEQUENCE [LARGE SCALE GENOMIC DNA]</scope>
</reference>
<evidence type="ECO:0000259" key="12">
    <source>
        <dbReference type="Pfam" id="PF01743"/>
    </source>
</evidence>
<dbReference type="InterPro" id="IPR050124">
    <property type="entry name" value="tRNA_CCA-adding_enzyme"/>
</dbReference>